<dbReference type="GO" id="GO:0006744">
    <property type="term" value="P:ubiquinone biosynthetic process"/>
    <property type="evidence" value="ECO:0007669"/>
    <property type="project" value="TreeGrafter"/>
</dbReference>
<comment type="pathway">
    <text evidence="1">Cofactor biosynthesis; ubiquinone biosynthesis.</text>
</comment>
<dbReference type="InterPro" id="IPR011009">
    <property type="entry name" value="Kinase-like_dom_sf"/>
</dbReference>
<sequence length="710" mass="78447">MPVKASTSTIKWCRDEVGPIFNGLRLIFRSQLGYEGRAIEQQLYRACLRVAVGGGTVVDPLSPKTTSQPPSLTLPEKATDVLQRAKTIAVGIRTYAELMAKGISPGSGGYTISESGEKIYSHNQSPARKAVDGLSRVAELVSRGVLSLPTFRLPNLERLGETADEKPLFKDSDFARTPSRGSAESMLDSGLTPEEQEFLLKAARSVDDLEAEEKLRGKKKNNIYRPVLPENYTVDADEVANSLSKSKESKVPSSRIGRLASFGQLAVGLAGGAAAEVTRRAFKFGTGELAEGLPKNPFFSPANADRIVQTLCRVRGAALKLGQMLSIQDPDTVPAGLLEIFERVRHSADFMPLRQVEKQMTASFGSDWRTQFLSFEDRPFAAASIGQVHKAVLPDGRNVAVKVQYPGVAEGIDSDINNLVSVLSVGGLFPKGLFLEKFVDVARRELALECKYTREARAMKKFRELLADSNDFYIPEVVDSLTTDRVLTAEYVVGKPVDKCVNEPQVVRDYIAGKFIELCLYEIFVWRFMQTDPNWSNFFLGKHPVTGKPRMVLLDFGASRSYSKKFVDRYMNLIKASSEGDKKKIIELSRDIGFLTGYESSIMEDAHVESVLVLGETLASNHPYDFSRQSVTKRIQKLLPVMLEHRLTSPPEEIYSLHRKLSGSYLLATKLKAVVSCGGLFNEIYDNYSFGEDGKDIDIDSPTESSETAP</sequence>
<dbReference type="CDD" id="cd13970">
    <property type="entry name" value="ABC1_ADCK3"/>
    <property type="match status" value="1"/>
</dbReference>
<dbReference type="GO" id="GO:0005524">
    <property type="term" value="F:ATP binding"/>
    <property type="evidence" value="ECO:0007669"/>
    <property type="project" value="UniProtKB-KW"/>
</dbReference>
<keyword evidence="9" id="KW-1185">Reference proteome</keyword>
<evidence type="ECO:0000313" key="9">
    <source>
        <dbReference type="Proteomes" id="UP000050761"/>
    </source>
</evidence>
<evidence type="ECO:0000313" key="8">
    <source>
        <dbReference type="EMBL" id="VDP17830.1"/>
    </source>
</evidence>
<evidence type="ECO:0000256" key="6">
    <source>
        <dbReference type="SAM" id="MobiDB-lite"/>
    </source>
</evidence>
<dbReference type="InterPro" id="IPR051409">
    <property type="entry name" value="Atypical_kinase_ADCK"/>
</dbReference>
<evidence type="ECO:0000256" key="5">
    <source>
        <dbReference type="ARBA" id="ARBA00022840"/>
    </source>
</evidence>
<evidence type="ECO:0000259" key="7">
    <source>
        <dbReference type="Pfam" id="PF03109"/>
    </source>
</evidence>
<dbReference type="GO" id="GO:0016740">
    <property type="term" value="F:transferase activity"/>
    <property type="evidence" value="ECO:0007669"/>
    <property type="project" value="UniProtKB-KW"/>
</dbReference>
<dbReference type="InterPro" id="IPR034646">
    <property type="entry name" value="ADCK3_dom"/>
</dbReference>
<comment type="similarity">
    <text evidence="2">Belongs to the protein kinase superfamily. ADCK protein kinase family.</text>
</comment>
<evidence type="ECO:0000313" key="10">
    <source>
        <dbReference type="WBParaSite" id="HPBE_0002000501-mRNA-1"/>
    </source>
</evidence>
<evidence type="ECO:0000256" key="2">
    <source>
        <dbReference type="ARBA" id="ARBA00009670"/>
    </source>
</evidence>
<dbReference type="PANTHER" id="PTHR43851:SF3">
    <property type="entry name" value="COENZYME Q8"/>
    <property type="match status" value="1"/>
</dbReference>
<dbReference type="WBParaSite" id="HPBE_0002000501-mRNA-1">
    <property type="protein sequence ID" value="HPBE_0002000501-mRNA-1"/>
    <property type="gene ID" value="HPBE_0002000501"/>
</dbReference>
<reference evidence="10" key="2">
    <citation type="submission" date="2019-09" db="UniProtKB">
        <authorList>
            <consortium name="WormBaseParasite"/>
        </authorList>
    </citation>
    <scope>IDENTIFICATION</scope>
</reference>
<dbReference type="OrthoDB" id="201153at2759"/>
<gene>
    <name evidence="8" type="ORF">HPBE_LOCUS20004</name>
</gene>
<name>A0A183GCT1_HELPZ</name>
<dbReference type="Pfam" id="PF03109">
    <property type="entry name" value="ABC1"/>
    <property type="match status" value="1"/>
</dbReference>
<reference evidence="8 9" key="1">
    <citation type="submission" date="2018-11" db="EMBL/GenBank/DDBJ databases">
        <authorList>
            <consortium name="Pathogen Informatics"/>
        </authorList>
    </citation>
    <scope>NUCLEOTIDE SEQUENCE [LARGE SCALE GENOMIC DNA]</scope>
</reference>
<evidence type="ECO:0000256" key="1">
    <source>
        <dbReference type="ARBA" id="ARBA00004749"/>
    </source>
</evidence>
<dbReference type="InterPro" id="IPR004147">
    <property type="entry name" value="ABC1_dom"/>
</dbReference>
<evidence type="ECO:0000256" key="4">
    <source>
        <dbReference type="ARBA" id="ARBA00022741"/>
    </source>
</evidence>
<proteinExistence type="inferred from homology"/>
<accession>A0A183GCT1</accession>
<feature type="domain" description="ABC1 atypical kinase-like" evidence="7">
    <location>
        <begin position="344"/>
        <end position="588"/>
    </location>
</feature>
<dbReference type="AlphaFoldDB" id="A0A183GCT1"/>
<evidence type="ECO:0000256" key="3">
    <source>
        <dbReference type="ARBA" id="ARBA00022679"/>
    </source>
</evidence>
<dbReference type="SUPFAM" id="SSF56112">
    <property type="entry name" value="Protein kinase-like (PK-like)"/>
    <property type="match status" value="1"/>
</dbReference>
<dbReference type="EMBL" id="UZAH01031790">
    <property type="protein sequence ID" value="VDP17830.1"/>
    <property type="molecule type" value="Genomic_DNA"/>
</dbReference>
<accession>A0A3P8BJY7</accession>
<keyword evidence="4" id="KW-0547">Nucleotide-binding</keyword>
<protein>
    <submittedName>
        <fullName evidence="10">ABC1 domain-containing protein</fullName>
    </submittedName>
</protein>
<dbReference type="Proteomes" id="UP000050761">
    <property type="component" value="Unassembled WGS sequence"/>
</dbReference>
<keyword evidence="3" id="KW-0808">Transferase</keyword>
<dbReference type="PANTHER" id="PTHR43851">
    <property type="match status" value="1"/>
</dbReference>
<feature type="region of interest" description="Disordered" evidence="6">
    <location>
        <begin position="171"/>
        <end position="190"/>
    </location>
</feature>
<keyword evidence="5" id="KW-0067">ATP-binding</keyword>
<organism evidence="9 10">
    <name type="scientific">Heligmosomoides polygyrus</name>
    <name type="common">Parasitic roundworm</name>
    <dbReference type="NCBI Taxonomy" id="6339"/>
    <lineage>
        <taxon>Eukaryota</taxon>
        <taxon>Metazoa</taxon>
        <taxon>Ecdysozoa</taxon>
        <taxon>Nematoda</taxon>
        <taxon>Chromadorea</taxon>
        <taxon>Rhabditida</taxon>
        <taxon>Rhabditina</taxon>
        <taxon>Rhabditomorpha</taxon>
        <taxon>Strongyloidea</taxon>
        <taxon>Heligmosomidae</taxon>
        <taxon>Heligmosomoides</taxon>
    </lineage>
</organism>